<accession>A0A9X4XPT8</accession>
<evidence type="ECO:0000259" key="6">
    <source>
        <dbReference type="PROSITE" id="PS51078"/>
    </source>
</evidence>
<proteinExistence type="predicted"/>
<keyword evidence="3" id="KW-0804">Transcription</keyword>
<dbReference type="InterPro" id="IPR029016">
    <property type="entry name" value="GAF-like_dom_sf"/>
</dbReference>
<dbReference type="PROSITE" id="PS51077">
    <property type="entry name" value="HTH_ICLR"/>
    <property type="match status" value="1"/>
</dbReference>
<keyword evidence="2" id="KW-0238">DNA-binding</keyword>
<dbReference type="Gene3D" id="1.10.10.10">
    <property type="entry name" value="Winged helix-like DNA-binding domain superfamily/Winged helix DNA-binding domain"/>
    <property type="match status" value="1"/>
</dbReference>
<evidence type="ECO:0000256" key="2">
    <source>
        <dbReference type="ARBA" id="ARBA00023125"/>
    </source>
</evidence>
<reference evidence="7 8" key="1">
    <citation type="submission" date="2019-11" db="EMBL/GenBank/DDBJ databases">
        <title>Whole-genome sequence of Rhodoplanes serenus DSM 18633, type strain.</title>
        <authorList>
            <person name="Kyndt J.A."/>
            <person name="Meyer T.E."/>
        </authorList>
    </citation>
    <scope>NUCLEOTIDE SEQUENCE [LARGE SCALE GENOMIC DNA]</scope>
    <source>
        <strain evidence="7 8">DSM 18633</strain>
    </source>
</reference>
<evidence type="ECO:0000256" key="4">
    <source>
        <dbReference type="SAM" id="MobiDB-lite"/>
    </source>
</evidence>
<dbReference type="SUPFAM" id="SSF46785">
    <property type="entry name" value="Winged helix' DNA-binding domain"/>
    <property type="match status" value="1"/>
</dbReference>
<feature type="domain" description="IclR-ED" evidence="6">
    <location>
        <begin position="117"/>
        <end position="299"/>
    </location>
</feature>
<dbReference type="InterPro" id="IPR005471">
    <property type="entry name" value="Tscrpt_reg_IclR_N"/>
</dbReference>
<dbReference type="Gene3D" id="3.30.450.40">
    <property type="match status" value="1"/>
</dbReference>
<organism evidence="7 8">
    <name type="scientific">Rhodoplanes serenus</name>
    <dbReference type="NCBI Taxonomy" id="200615"/>
    <lineage>
        <taxon>Bacteria</taxon>
        <taxon>Pseudomonadati</taxon>
        <taxon>Pseudomonadota</taxon>
        <taxon>Alphaproteobacteria</taxon>
        <taxon>Hyphomicrobiales</taxon>
        <taxon>Nitrobacteraceae</taxon>
        <taxon>Rhodoplanes</taxon>
    </lineage>
</organism>
<dbReference type="PROSITE" id="PS51078">
    <property type="entry name" value="ICLR_ED"/>
    <property type="match status" value="1"/>
</dbReference>
<protein>
    <submittedName>
        <fullName evidence="7">Helix-turn-helix domain-containing protein</fullName>
    </submittedName>
</protein>
<dbReference type="GO" id="GO:0003700">
    <property type="term" value="F:DNA-binding transcription factor activity"/>
    <property type="evidence" value="ECO:0007669"/>
    <property type="project" value="TreeGrafter"/>
</dbReference>
<dbReference type="InterPro" id="IPR014757">
    <property type="entry name" value="Tscrpt_reg_IclR_C"/>
</dbReference>
<dbReference type="Pfam" id="PF01614">
    <property type="entry name" value="IclR_C"/>
    <property type="match status" value="1"/>
</dbReference>
<evidence type="ECO:0000256" key="1">
    <source>
        <dbReference type="ARBA" id="ARBA00023015"/>
    </source>
</evidence>
<evidence type="ECO:0000259" key="5">
    <source>
        <dbReference type="PROSITE" id="PS51077"/>
    </source>
</evidence>
<dbReference type="Pfam" id="PF09339">
    <property type="entry name" value="HTH_IclR"/>
    <property type="match status" value="1"/>
</dbReference>
<evidence type="ECO:0000313" key="7">
    <source>
        <dbReference type="EMBL" id="MTW19178.1"/>
    </source>
</evidence>
<feature type="domain" description="HTH iclR-type" evidence="5">
    <location>
        <begin position="54"/>
        <end position="116"/>
    </location>
</feature>
<dbReference type="Proteomes" id="UP000438991">
    <property type="component" value="Unassembled WGS sequence"/>
</dbReference>
<dbReference type="SMART" id="SM00346">
    <property type="entry name" value="HTH_ICLR"/>
    <property type="match status" value="1"/>
</dbReference>
<comment type="caution">
    <text evidence="7">The sequence shown here is derived from an EMBL/GenBank/DDBJ whole genome shotgun (WGS) entry which is preliminary data.</text>
</comment>
<dbReference type="PANTHER" id="PTHR30136:SF35">
    <property type="entry name" value="HTH-TYPE TRANSCRIPTIONAL REGULATOR RV1719"/>
    <property type="match status" value="1"/>
</dbReference>
<name>A0A9X4XPT8_9BRAD</name>
<keyword evidence="1" id="KW-0805">Transcription regulation</keyword>
<evidence type="ECO:0000256" key="3">
    <source>
        <dbReference type="ARBA" id="ARBA00023163"/>
    </source>
</evidence>
<sequence>MVAATSADRLTNSDIRNIIPQIVTDDTDCRGPCQSGREDATLGTDATGTDRESDGPLDRYMTVLELIAAFPGKLTLAEVATLLDLPKTTAHRLLKGLVKARLASGGQGGRAYDIGDRLARLLHATAADGWLETLVRPVLERLAGDSNEACYLTRLVGDRVLVAISQAPEVRWRSYVQPGIEMPPHAAASAKAILAFQDDALIASALATERPKLTVNTRTEPAWIAQEYAEVRRQGHATCVGEIDEGLAAIAVPVRQPDGAVLHAVAMTGPLQRIMNGELPGRLRALTDAAEALAGKLALGARAAARP</sequence>
<dbReference type="EMBL" id="WNKV01000025">
    <property type="protein sequence ID" value="MTW19178.1"/>
    <property type="molecule type" value="Genomic_DNA"/>
</dbReference>
<dbReference type="InterPro" id="IPR036388">
    <property type="entry name" value="WH-like_DNA-bd_sf"/>
</dbReference>
<gene>
    <name evidence="7" type="ORF">GJ689_23555</name>
</gene>
<dbReference type="InterPro" id="IPR050707">
    <property type="entry name" value="HTH_MetabolicPath_Reg"/>
</dbReference>
<dbReference type="GO" id="GO:0003677">
    <property type="term" value="F:DNA binding"/>
    <property type="evidence" value="ECO:0007669"/>
    <property type="project" value="UniProtKB-KW"/>
</dbReference>
<dbReference type="GO" id="GO:0045892">
    <property type="term" value="P:negative regulation of DNA-templated transcription"/>
    <property type="evidence" value="ECO:0007669"/>
    <property type="project" value="TreeGrafter"/>
</dbReference>
<evidence type="ECO:0000313" key="8">
    <source>
        <dbReference type="Proteomes" id="UP000438991"/>
    </source>
</evidence>
<dbReference type="SUPFAM" id="SSF55781">
    <property type="entry name" value="GAF domain-like"/>
    <property type="match status" value="1"/>
</dbReference>
<dbReference type="PANTHER" id="PTHR30136">
    <property type="entry name" value="HELIX-TURN-HELIX TRANSCRIPTIONAL REGULATOR, ICLR FAMILY"/>
    <property type="match status" value="1"/>
</dbReference>
<feature type="region of interest" description="Disordered" evidence="4">
    <location>
        <begin position="28"/>
        <end position="54"/>
    </location>
</feature>
<dbReference type="InterPro" id="IPR036390">
    <property type="entry name" value="WH_DNA-bd_sf"/>
</dbReference>
<dbReference type="AlphaFoldDB" id="A0A9X4XPT8"/>